<dbReference type="GO" id="GO:0006506">
    <property type="term" value="P:GPI anchor biosynthetic process"/>
    <property type="evidence" value="ECO:0007669"/>
    <property type="project" value="UniProtKB-KW"/>
</dbReference>
<keyword evidence="4 10" id="KW-0337">GPI-anchor biosynthesis</keyword>
<comment type="subcellular location">
    <subcellularLocation>
        <location evidence="1 10">Endoplasmic reticulum membrane</location>
        <topology evidence="1 10">Single-pass membrane protein</topology>
    </subcellularLocation>
</comment>
<evidence type="ECO:0000256" key="3">
    <source>
        <dbReference type="ARBA" id="ARBA00010345"/>
    </source>
</evidence>
<organism evidence="11 12">
    <name type="scientific">Albula glossodonta</name>
    <name type="common">roundjaw bonefish</name>
    <dbReference type="NCBI Taxonomy" id="121402"/>
    <lineage>
        <taxon>Eukaryota</taxon>
        <taxon>Metazoa</taxon>
        <taxon>Chordata</taxon>
        <taxon>Craniata</taxon>
        <taxon>Vertebrata</taxon>
        <taxon>Euteleostomi</taxon>
        <taxon>Actinopterygii</taxon>
        <taxon>Neopterygii</taxon>
        <taxon>Teleostei</taxon>
        <taxon>Albuliformes</taxon>
        <taxon>Albulidae</taxon>
        <taxon>Albula</taxon>
    </lineage>
</organism>
<comment type="pathway">
    <text evidence="2 10">Glycolipid biosynthesis; glycosylphosphatidylinositol-anchor biosynthesis.</text>
</comment>
<evidence type="ECO:0000256" key="8">
    <source>
        <dbReference type="ARBA" id="ARBA00023136"/>
    </source>
</evidence>
<protein>
    <recommendedName>
        <fullName evidence="10">Phosphatidylinositol-glycan biosynthesis class X protein</fullName>
    </recommendedName>
</protein>
<dbReference type="SMART" id="SM00780">
    <property type="entry name" value="PIG-X"/>
    <property type="match status" value="1"/>
</dbReference>
<dbReference type="OrthoDB" id="5546453at2759"/>
<dbReference type="AlphaFoldDB" id="A0A8T2NJD5"/>
<dbReference type="PANTHER" id="PTHR28650">
    <property type="entry name" value="PHOSPHATIDYLINOSITOL-GLYCAN BIOSYNTHESIS CLASS X PROTEIN"/>
    <property type="match status" value="1"/>
</dbReference>
<dbReference type="PANTHER" id="PTHR28650:SF1">
    <property type="entry name" value="PHOSPHATIDYLINOSITOL-GLYCAN BIOSYNTHESIS CLASS X PROTEIN"/>
    <property type="match status" value="1"/>
</dbReference>
<accession>A0A8T2NJD5</accession>
<evidence type="ECO:0000256" key="2">
    <source>
        <dbReference type="ARBA" id="ARBA00004687"/>
    </source>
</evidence>
<keyword evidence="6 10" id="KW-0256">Endoplasmic reticulum</keyword>
<gene>
    <name evidence="11" type="ORF">JZ751_022040</name>
</gene>
<evidence type="ECO:0000313" key="12">
    <source>
        <dbReference type="Proteomes" id="UP000824540"/>
    </source>
</evidence>
<comment type="similarity">
    <text evidence="3 10">Belongs to the PIGX family.</text>
</comment>
<keyword evidence="9" id="KW-0325">Glycoprotein</keyword>
<dbReference type="InterPro" id="IPR013233">
    <property type="entry name" value="PIG-X/PBN1"/>
</dbReference>
<sequence length="234" mass="26154">MIFHTFSVDDGYCGLSGKWMESLTLSRDILKSGFHRELVTTLECDPSWPEELHVLLVQKLPRGAYADPYQLASLRQDTGLQVLLDTEVDLEAPAYESSAFSMFEYPTRDAQNPKILQTVVPIHGRYHRPSDSGQGWERIEIEPPRLLLRADGCEQLLPSGPHVLVDAPCSVHNLSLCKWMEIHLPQDQRHVSLEVPVGDQSLVVPVCAGTLLVTLLCCVLIGSAIKRHGFLQSF</sequence>
<evidence type="ECO:0000256" key="4">
    <source>
        <dbReference type="ARBA" id="ARBA00022502"/>
    </source>
</evidence>
<comment type="function">
    <text evidence="10">Stabilizing subunit of the glycosylphosphatidylinositol-mannosyltransferase I complex which catalyzes the transfer of the first mannose, via an alpha-1,4 bond from a dolichol-phosphate-mannose (Dol-P-Man) to the glucosaminyl acyl phosphatidylinositol (GlcN-(acyl)PI) intermediate to generate alpha-D-Man-(1-&gt;4)-alpha-D-GlcN-(1-&gt;6)-(1-radyl,2-acyl-sn-glycero-3-phospho)-2-acyl-inositol and participates in the sixth step of the glycosylphosphatidylinositol-anchor biosynthesis. Probably acts by stabilizing the mannosyltransferase PIGM.</text>
</comment>
<keyword evidence="12" id="KW-1185">Reference proteome</keyword>
<reference evidence="11" key="1">
    <citation type="thesis" date="2021" institute="BYU ScholarsArchive" country="Provo, UT, USA">
        <title>Applications of and Algorithms for Genome Assembly and Genomic Analyses with an Emphasis on Marine Teleosts.</title>
        <authorList>
            <person name="Pickett B.D."/>
        </authorList>
    </citation>
    <scope>NUCLEOTIDE SEQUENCE</scope>
    <source>
        <strain evidence="11">HI-2016</strain>
    </source>
</reference>
<evidence type="ECO:0000256" key="5">
    <source>
        <dbReference type="ARBA" id="ARBA00022692"/>
    </source>
</evidence>
<dbReference type="InterPro" id="IPR040039">
    <property type="entry name" value="PIGX"/>
</dbReference>
<name>A0A8T2NJD5_9TELE</name>
<evidence type="ECO:0000256" key="1">
    <source>
        <dbReference type="ARBA" id="ARBA00004389"/>
    </source>
</evidence>
<keyword evidence="7 10" id="KW-1133">Transmembrane helix</keyword>
<evidence type="ECO:0000256" key="7">
    <source>
        <dbReference type="ARBA" id="ARBA00022989"/>
    </source>
</evidence>
<feature type="transmembrane region" description="Helical" evidence="10">
    <location>
        <begin position="202"/>
        <end position="225"/>
    </location>
</feature>
<dbReference type="Proteomes" id="UP000824540">
    <property type="component" value="Unassembled WGS sequence"/>
</dbReference>
<comment type="caution">
    <text evidence="11">The sequence shown here is derived from an EMBL/GenBank/DDBJ whole genome shotgun (WGS) entry which is preliminary data.</text>
</comment>
<evidence type="ECO:0000256" key="6">
    <source>
        <dbReference type="ARBA" id="ARBA00022824"/>
    </source>
</evidence>
<dbReference type="EMBL" id="JAFBMS010000046">
    <property type="protein sequence ID" value="KAG9340114.1"/>
    <property type="molecule type" value="Genomic_DNA"/>
</dbReference>
<evidence type="ECO:0000256" key="9">
    <source>
        <dbReference type="ARBA" id="ARBA00023180"/>
    </source>
</evidence>
<evidence type="ECO:0000313" key="11">
    <source>
        <dbReference type="EMBL" id="KAG9340114.1"/>
    </source>
</evidence>
<dbReference type="GO" id="GO:0005789">
    <property type="term" value="C:endoplasmic reticulum membrane"/>
    <property type="evidence" value="ECO:0007669"/>
    <property type="project" value="UniProtKB-SubCell"/>
</dbReference>
<dbReference type="Pfam" id="PF08320">
    <property type="entry name" value="PIG-X"/>
    <property type="match status" value="1"/>
</dbReference>
<evidence type="ECO:0000256" key="10">
    <source>
        <dbReference type="RuleBase" id="RU366056"/>
    </source>
</evidence>
<keyword evidence="8 10" id="KW-0472">Membrane</keyword>
<keyword evidence="5 10" id="KW-0812">Transmembrane</keyword>
<proteinExistence type="inferred from homology"/>